<comment type="caution">
    <text evidence="2">The sequence shown here is derived from an EMBL/GenBank/DDBJ whole genome shotgun (WGS) entry which is preliminary data.</text>
</comment>
<feature type="transmembrane region" description="Helical" evidence="1">
    <location>
        <begin position="190"/>
        <end position="211"/>
    </location>
</feature>
<gene>
    <name evidence="2" type="ORF">V6590_06035</name>
</gene>
<feature type="transmembrane region" description="Helical" evidence="1">
    <location>
        <begin position="57"/>
        <end position="82"/>
    </location>
</feature>
<accession>A0ABU8BSL7</accession>
<dbReference type="Proteomes" id="UP001431963">
    <property type="component" value="Unassembled WGS sequence"/>
</dbReference>
<evidence type="ECO:0000313" key="2">
    <source>
        <dbReference type="EMBL" id="MEH7827698.1"/>
    </source>
</evidence>
<feature type="transmembrane region" description="Helical" evidence="1">
    <location>
        <begin position="123"/>
        <end position="149"/>
    </location>
</feature>
<feature type="transmembrane region" description="Helical" evidence="1">
    <location>
        <begin position="161"/>
        <end position="178"/>
    </location>
</feature>
<dbReference type="InterPro" id="IPR009495">
    <property type="entry name" value="NrsF"/>
</dbReference>
<evidence type="ECO:0000256" key="1">
    <source>
        <dbReference type="SAM" id="Phobius"/>
    </source>
</evidence>
<keyword evidence="1" id="KW-0472">Membrane</keyword>
<feature type="transmembrane region" description="Helical" evidence="1">
    <location>
        <begin position="26"/>
        <end position="45"/>
    </location>
</feature>
<dbReference type="RefSeq" id="WP_335420952.1">
    <property type="nucleotide sequence ID" value="NZ_JBALHR010000003.1"/>
</dbReference>
<organism evidence="2 3">
    <name type="scientific">Gemmobacter denitrificans</name>
    <dbReference type="NCBI Taxonomy" id="3123040"/>
    <lineage>
        <taxon>Bacteria</taxon>
        <taxon>Pseudomonadati</taxon>
        <taxon>Pseudomonadota</taxon>
        <taxon>Alphaproteobacteria</taxon>
        <taxon>Rhodobacterales</taxon>
        <taxon>Paracoccaceae</taxon>
        <taxon>Gemmobacter</taxon>
    </lineage>
</organism>
<name>A0ABU8BSL7_9RHOB</name>
<evidence type="ECO:0000313" key="3">
    <source>
        <dbReference type="Proteomes" id="UP001431963"/>
    </source>
</evidence>
<feature type="transmembrane region" description="Helical" evidence="1">
    <location>
        <begin position="94"/>
        <end position="111"/>
    </location>
</feature>
<dbReference type="Pfam" id="PF06532">
    <property type="entry name" value="NrsF"/>
    <property type="match status" value="1"/>
</dbReference>
<sequence>MTQGISTEDFIRQLAASPVPRPMHPALVMLGLLGPSMVALALYFWAYGLRPGLAEALMLPVVTAKLVLPMIVAALAFWLALVSARPGARPAMRWLILPLAIGSVLFAARAAQTAPGGLVSGMLGQTAAACLMSISAMSLGPTAAGILALRRGATTRPGMTGLLLGLASGAVVTAGYALHCPEDSPLFYVIWYGMAIFISGCIGAIAGRIWLRW</sequence>
<protein>
    <submittedName>
        <fullName evidence="2">DUF1109 domain-containing protein</fullName>
    </submittedName>
</protein>
<keyword evidence="1" id="KW-0812">Transmembrane</keyword>
<reference evidence="2" key="1">
    <citation type="submission" date="2024-02" db="EMBL/GenBank/DDBJ databases">
        <title>Genome sequences of strain Gemmobacter sp. JM10B15.</title>
        <authorList>
            <person name="Zhang M."/>
        </authorList>
    </citation>
    <scope>NUCLEOTIDE SEQUENCE</scope>
    <source>
        <strain evidence="2">JM10B15</strain>
    </source>
</reference>
<dbReference type="EMBL" id="JBALHR010000003">
    <property type="protein sequence ID" value="MEH7827698.1"/>
    <property type="molecule type" value="Genomic_DNA"/>
</dbReference>
<proteinExistence type="predicted"/>
<keyword evidence="3" id="KW-1185">Reference proteome</keyword>
<keyword evidence="1" id="KW-1133">Transmembrane helix</keyword>